<protein>
    <recommendedName>
        <fullName evidence="3">DDE Tnp4 domain-containing protein</fullName>
    </recommendedName>
</protein>
<sequence length="125" mass="14341">MTQATFQELLDQFCPQMGHTMLQVHDSLEVVAGIHALGFPQCIRALDKTHILVTCPPYGNCPYYSWWGFHSIMLQAIVNHQGTFTNVKGFHIITCQFFFEIFTSDLFLLGWSQVHQVAEYLLSDQ</sequence>
<gene>
    <name evidence="1" type="ORF">Y1Q_0002863</name>
</gene>
<reference evidence="1 2" key="1">
    <citation type="journal article" date="2012" name="Genome Biol.">
        <title>Sequencing three crocodilian genomes to illuminate the evolution of archosaurs and amniotes.</title>
        <authorList>
            <person name="St John J.A."/>
            <person name="Braun E.L."/>
            <person name="Isberg S.R."/>
            <person name="Miles L.G."/>
            <person name="Chong A.Y."/>
            <person name="Gongora J."/>
            <person name="Dalzell P."/>
            <person name="Moran C."/>
            <person name="Bed'hom B."/>
            <person name="Abzhanov A."/>
            <person name="Burgess S.C."/>
            <person name="Cooksey A.M."/>
            <person name="Castoe T.A."/>
            <person name="Crawford N.G."/>
            <person name="Densmore L.D."/>
            <person name="Drew J.C."/>
            <person name="Edwards S.V."/>
            <person name="Faircloth B.C."/>
            <person name="Fujita M.K."/>
            <person name="Greenwold M.J."/>
            <person name="Hoffmann F.G."/>
            <person name="Howard J.M."/>
            <person name="Iguchi T."/>
            <person name="Janes D.E."/>
            <person name="Khan S.Y."/>
            <person name="Kohno S."/>
            <person name="de Koning A.J."/>
            <person name="Lance S.L."/>
            <person name="McCarthy F.M."/>
            <person name="McCormack J.E."/>
            <person name="Merchant M.E."/>
            <person name="Peterson D.G."/>
            <person name="Pollock D.D."/>
            <person name="Pourmand N."/>
            <person name="Raney B.J."/>
            <person name="Roessler K.A."/>
            <person name="Sanford J.R."/>
            <person name="Sawyer R.H."/>
            <person name="Schmidt C.J."/>
            <person name="Triplett E.W."/>
            <person name="Tuberville T.D."/>
            <person name="Venegas-Anaya M."/>
            <person name="Howard J.T."/>
            <person name="Jarvis E.D."/>
            <person name="Guillette L.J.Jr."/>
            <person name="Glenn T.C."/>
            <person name="Green R.E."/>
            <person name="Ray D.A."/>
        </authorList>
    </citation>
    <scope>NUCLEOTIDE SEQUENCE [LARGE SCALE GENOMIC DNA]</scope>
    <source>
        <strain evidence="1">KSC_2009_1</strain>
    </source>
</reference>
<keyword evidence="2" id="KW-1185">Reference proteome</keyword>
<dbReference type="Proteomes" id="UP000050525">
    <property type="component" value="Unassembled WGS sequence"/>
</dbReference>
<dbReference type="EMBL" id="AKHW03001485">
    <property type="protein sequence ID" value="KYO42250.1"/>
    <property type="molecule type" value="Genomic_DNA"/>
</dbReference>
<organism evidence="1 2">
    <name type="scientific">Alligator mississippiensis</name>
    <name type="common">American alligator</name>
    <dbReference type="NCBI Taxonomy" id="8496"/>
    <lineage>
        <taxon>Eukaryota</taxon>
        <taxon>Metazoa</taxon>
        <taxon>Chordata</taxon>
        <taxon>Craniata</taxon>
        <taxon>Vertebrata</taxon>
        <taxon>Euteleostomi</taxon>
        <taxon>Archelosauria</taxon>
        <taxon>Archosauria</taxon>
        <taxon>Crocodylia</taxon>
        <taxon>Alligatoridae</taxon>
        <taxon>Alligatorinae</taxon>
        <taxon>Alligator</taxon>
    </lineage>
</organism>
<proteinExistence type="predicted"/>
<name>A0A151P025_ALLMI</name>
<evidence type="ECO:0000313" key="1">
    <source>
        <dbReference type="EMBL" id="KYO42250.1"/>
    </source>
</evidence>
<dbReference type="AlphaFoldDB" id="A0A151P025"/>
<evidence type="ECO:0008006" key="3">
    <source>
        <dbReference type="Google" id="ProtNLM"/>
    </source>
</evidence>
<accession>A0A151P025</accession>
<comment type="caution">
    <text evidence="1">The sequence shown here is derived from an EMBL/GenBank/DDBJ whole genome shotgun (WGS) entry which is preliminary data.</text>
</comment>
<evidence type="ECO:0000313" key="2">
    <source>
        <dbReference type="Proteomes" id="UP000050525"/>
    </source>
</evidence>